<organism evidence="1 2">
    <name type="scientific">Dipteronia sinensis</name>
    <dbReference type="NCBI Taxonomy" id="43782"/>
    <lineage>
        <taxon>Eukaryota</taxon>
        <taxon>Viridiplantae</taxon>
        <taxon>Streptophyta</taxon>
        <taxon>Embryophyta</taxon>
        <taxon>Tracheophyta</taxon>
        <taxon>Spermatophyta</taxon>
        <taxon>Magnoliopsida</taxon>
        <taxon>eudicotyledons</taxon>
        <taxon>Gunneridae</taxon>
        <taxon>Pentapetalae</taxon>
        <taxon>rosids</taxon>
        <taxon>malvids</taxon>
        <taxon>Sapindales</taxon>
        <taxon>Sapindaceae</taxon>
        <taxon>Hippocastanoideae</taxon>
        <taxon>Acereae</taxon>
        <taxon>Dipteronia</taxon>
    </lineage>
</organism>
<dbReference type="AlphaFoldDB" id="A0AAE0A821"/>
<evidence type="ECO:0000313" key="1">
    <source>
        <dbReference type="EMBL" id="KAK3205384.1"/>
    </source>
</evidence>
<name>A0AAE0A821_9ROSI</name>
<gene>
    <name evidence="1" type="ORF">Dsin_019430</name>
</gene>
<dbReference type="Proteomes" id="UP001281410">
    <property type="component" value="Unassembled WGS sequence"/>
</dbReference>
<comment type="caution">
    <text evidence="1">The sequence shown here is derived from an EMBL/GenBank/DDBJ whole genome shotgun (WGS) entry which is preliminary data.</text>
</comment>
<keyword evidence="2" id="KW-1185">Reference proteome</keyword>
<accession>A0AAE0A821</accession>
<evidence type="ECO:0000313" key="2">
    <source>
        <dbReference type="Proteomes" id="UP001281410"/>
    </source>
</evidence>
<protein>
    <submittedName>
        <fullName evidence="1">Uncharacterized protein</fullName>
    </submittedName>
</protein>
<proteinExistence type="predicted"/>
<reference evidence="1" key="1">
    <citation type="journal article" date="2023" name="Plant J.">
        <title>Genome sequences and population genomics provide insights into the demographic history, inbreeding, and mutation load of two 'living fossil' tree species of Dipteronia.</title>
        <authorList>
            <person name="Feng Y."/>
            <person name="Comes H.P."/>
            <person name="Chen J."/>
            <person name="Zhu S."/>
            <person name="Lu R."/>
            <person name="Zhang X."/>
            <person name="Li P."/>
            <person name="Qiu J."/>
            <person name="Olsen K.M."/>
            <person name="Qiu Y."/>
        </authorList>
    </citation>
    <scope>NUCLEOTIDE SEQUENCE</scope>
    <source>
        <strain evidence="1">NBL</strain>
    </source>
</reference>
<dbReference type="EMBL" id="JANJYJ010000006">
    <property type="protein sequence ID" value="KAK3205384.1"/>
    <property type="molecule type" value="Genomic_DNA"/>
</dbReference>
<sequence>MKRKSEEKHQISDMDITAMLSPYSDITILYKTRGPYTYIPSSKMMYYIIHNMNHLPCDNPSFIRRVCPDFLPYILFLLLRRNLLDTIFRVQHIDLLNYKWHGFLSLFMSTFPTKSLPIPEPLLVLFKTLCVSQSELPYFGVVSPTLPNIVGPSPCIMFTKPNIYANMLPNIPAIFALLEHLNGLINANPHVYPSKWQHID</sequence>